<dbReference type="STRING" id="34720.A0A195FWE2"/>
<dbReference type="EMBL" id="KQ981204">
    <property type="protein sequence ID" value="KYN44985.1"/>
    <property type="molecule type" value="Genomic_DNA"/>
</dbReference>
<proteinExistence type="predicted"/>
<organism evidence="1 2">
    <name type="scientific">Trachymyrmex septentrionalis</name>
    <dbReference type="NCBI Taxonomy" id="34720"/>
    <lineage>
        <taxon>Eukaryota</taxon>
        <taxon>Metazoa</taxon>
        <taxon>Ecdysozoa</taxon>
        <taxon>Arthropoda</taxon>
        <taxon>Hexapoda</taxon>
        <taxon>Insecta</taxon>
        <taxon>Pterygota</taxon>
        <taxon>Neoptera</taxon>
        <taxon>Endopterygota</taxon>
        <taxon>Hymenoptera</taxon>
        <taxon>Apocrita</taxon>
        <taxon>Aculeata</taxon>
        <taxon>Formicoidea</taxon>
        <taxon>Formicidae</taxon>
        <taxon>Myrmicinae</taxon>
        <taxon>Trachymyrmex</taxon>
    </lineage>
</organism>
<accession>A0A195FWE2</accession>
<dbReference type="Proteomes" id="UP000078541">
    <property type="component" value="Unassembled WGS sequence"/>
</dbReference>
<protein>
    <submittedName>
        <fullName evidence="1">Uncharacterized protein</fullName>
    </submittedName>
</protein>
<sequence length="70" mass="7855">MTQSTCAKCKRFISRKRSYFCGADNGLYPSDDCDPVVAAERLSLLDRLELILETFNARMVEFNATAIQGC</sequence>
<evidence type="ECO:0000313" key="1">
    <source>
        <dbReference type="EMBL" id="KYN44985.1"/>
    </source>
</evidence>
<dbReference type="AlphaFoldDB" id="A0A195FWE2"/>
<name>A0A195FWE2_9HYME</name>
<reference evidence="1 2" key="1">
    <citation type="submission" date="2016-03" db="EMBL/GenBank/DDBJ databases">
        <title>Trachymyrmex septentrionalis WGS genome.</title>
        <authorList>
            <person name="Nygaard S."/>
            <person name="Hu H."/>
            <person name="Boomsma J."/>
            <person name="Zhang G."/>
        </authorList>
    </citation>
    <scope>NUCLEOTIDE SEQUENCE [LARGE SCALE GENOMIC DNA]</scope>
    <source>
        <strain evidence="1">Tsep2-gDNA-1</strain>
        <tissue evidence="1">Whole body</tissue>
    </source>
</reference>
<evidence type="ECO:0000313" key="2">
    <source>
        <dbReference type="Proteomes" id="UP000078541"/>
    </source>
</evidence>
<gene>
    <name evidence="1" type="ORF">ALC56_00637</name>
</gene>
<keyword evidence="2" id="KW-1185">Reference proteome</keyword>